<dbReference type="STRING" id="1195760.SAMN05444281_1447"/>
<evidence type="ECO:0000256" key="2">
    <source>
        <dbReference type="SAM" id="MobiDB-lite"/>
    </source>
</evidence>
<dbReference type="PANTHER" id="PTHR31988">
    <property type="entry name" value="ESTERASE, PUTATIVE (DUF303)-RELATED"/>
    <property type="match status" value="1"/>
</dbReference>
<dbReference type="InterPro" id="IPR005181">
    <property type="entry name" value="SASA"/>
</dbReference>
<gene>
    <name evidence="4" type="ORF">SAMN05444281_1447</name>
</gene>
<evidence type="ECO:0000259" key="3">
    <source>
        <dbReference type="Pfam" id="PF03629"/>
    </source>
</evidence>
<name>A0A1M5V293_9FLAO</name>
<feature type="domain" description="Sialate O-acetylesterase" evidence="3">
    <location>
        <begin position="24"/>
        <end position="293"/>
    </location>
</feature>
<organism evidence="4 5">
    <name type="scientific">Wenyingzhuangia marina</name>
    <dbReference type="NCBI Taxonomy" id="1195760"/>
    <lineage>
        <taxon>Bacteria</taxon>
        <taxon>Pseudomonadati</taxon>
        <taxon>Bacteroidota</taxon>
        <taxon>Flavobacteriia</taxon>
        <taxon>Flavobacteriales</taxon>
        <taxon>Flavobacteriaceae</taxon>
        <taxon>Wenyingzhuangia</taxon>
    </lineage>
</organism>
<dbReference type="AlphaFoldDB" id="A0A1M5V293"/>
<dbReference type="InterPro" id="IPR052940">
    <property type="entry name" value="Carb_Esterase_6"/>
</dbReference>
<dbReference type="Gene3D" id="3.40.50.1110">
    <property type="entry name" value="SGNH hydrolase"/>
    <property type="match status" value="1"/>
</dbReference>
<sequence length="297" mass="33854">MKKLFILIVFPFTLFAQSKKVDSVKVFYLGGQSNMDGYGYNKDLPKSLSKEFKDIWIFHGNPTKDERTDGGKGIWSPLTSGHGRGFSSDGKENKLSDRFGIELSFAKKLQELYPNQKIALIKYSRGGTSIDTLGNRTGNWDHNFRGKTGKNQYDYFLETVKNAYAQTDIDGDGIRDVLVPSGIIWMQGESDAPSEEIALRYYDHLSTLMNLIRAAFRVDDLPVVIGKISDSWNNKQGKVWKYGELVQAAQEKFVLKDKKAAIVRETRYYKYSDPYHYNSEGYIDLGNKFAEALERLK</sequence>
<dbReference type="Proteomes" id="UP000184109">
    <property type="component" value="Unassembled WGS sequence"/>
</dbReference>
<protein>
    <recommendedName>
        <fullName evidence="3">Sialate O-acetylesterase domain-containing protein</fullName>
    </recommendedName>
</protein>
<dbReference type="Pfam" id="PF03629">
    <property type="entry name" value="SASA"/>
    <property type="match status" value="1"/>
</dbReference>
<proteinExistence type="predicted"/>
<dbReference type="EMBL" id="FQXQ01000003">
    <property type="protein sequence ID" value="SHH69375.1"/>
    <property type="molecule type" value="Genomic_DNA"/>
</dbReference>
<keyword evidence="5" id="KW-1185">Reference proteome</keyword>
<dbReference type="GO" id="GO:0016788">
    <property type="term" value="F:hydrolase activity, acting on ester bonds"/>
    <property type="evidence" value="ECO:0007669"/>
    <property type="project" value="UniProtKB-ARBA"/>
</dbReference>
<dbReference type="SUPFAM" id="SSF52266">
    <property type="entry name" value="SGNH hydrolase"/>
    <property type="match status" value="1"/>
</dbReference>
<feature type="region of interest" description="Disordered" evidence="2">
    <location>
        <begin position="64"/>
        <end position="91"/>
    </location>
</feature>
<keyword evidence="1" id="KW-0378">Hydrolase</keyword>
<evidence type="ECO:0000256" key="1">
    <source>
        <dbReference type="ARBA" id="ARBA00022801"/>
    </source>
</evidence>
<evidence type="ECO:0000313" key="4">
    <source>
        <dbReference type="EMBL" id="SHH69375.1"/>
    </source>
</evidence>
<dbReference type="RefSeq" id="WP_073119949.1">
    <property type="nucleotide sequence ID" value="NZ_BMEN01000003.1"/>
</dbReference>
<evidence type="ECO:0000313" key="5">
    <source>
        <dbReference type="Proteomes" id="UP000184109"/>
    </source>
</evidence>
<accession>A0A1M5V293</accession>
<dbReference type="InterPro" id="IPR036514">
    <property type="entry name" value="SGNH_hydro_sf"/>
</dbReference>
<dbReference type="PANTHER" id="PTHR31988:SF19">
    <property type="entry name" value="9-O-ACETYL-N-ACETYLNEURAMINIC ACID DEACETYLASE-RELATED"/>
    <property type="match status" value="1"/>
</dbReference>
<dbReference type="OrthoDB" id="9795554at2"/>
<reference evidence="5" key="1">
    <citation type="submission" date="2016-11" db="EMBL/GenBank/DDBJ databases">
        <authorList>
            <person name="Varghese N."/>
            <person name="Submissions S."/>
        </authorList>
    </citation>
    <scope>NUCLEOTIDE SEQUENCE [LARGE SCALE GENOMIC DNA]</scope>
    <source>
        <strain evidence="5">DSM 100572</strain>
    </source>
</reference>